<dbReference type="AlphaFoldDB" id="A0AB38XM26"/>
<evidence type="ECO:0000256" key="3">
    <source>
        <dbReference type="ARBA" id="ARBA00022670"/>
    </source>
</evidence>
<dbReference type="RefSeq" id="WP_271694339.1">
    <property type="nucleotide sequence ID" value="NZ_CP116394.1"/>
</dbReference>
<dbReference type="Pfam" id="PF01431">
    <property type="entry name" value="Peptidase_M13"/>
    <property type="match status" value="1"/>
</dbReference>
<feature type="domain" description="Peptidase M13 N-terminal" evidence="9">
    <location>
        <begin position="21"/>
        <end position="389"/>
    </location>
</feature>
<dbReference type="Pfam" id="PF05649">
    <property type="entry name" value="Peptidase_M13_N"/>
    <property type="match status" value="1"/>
</dbReference>
<evidence type="ECO:0000256" key="6">
    <source>
        <dbReference type="ARBA" id="ARBA00022833"/>
    </source>
</evidence>
<evidence type="ECO:0000256" key="2">
    <source>
        <dbReference type="ARBA" id="ARBA00007357"/>
    </source>
</evidence>
<dbReference type="InterPro" id="IPR008753">
    <property type="entry name" value="Peptidase_M13_N"/>
</dbReference>
<evidence type="ECO:0000259" key="9">
    <source>
        <dbReference type="Pfam" id="PF05649"/>
    </source>
</evidence>
<evidence type="ECO:0000313" key="11">
    <source>
        <dbReference type="Proteomes" id="UP001211044"/>
    </source>
</evidence>
<dbReference type="GO" id="GO:0005886">
    <property type="term" value="C:plasma membrane"/>
    <property type="evidence" value="ECO:0007669"/>
    <property type="project" value="TreeGrafter"/>
</dbReference>
<dbReference type="Gene3D" id="3.40.390.10">
    <property type="entry name" value="Collagenase (Catalytic Domain)"/>
    <property type="match status" value="1"/>
</dbReference>
<keyword evidence="7" id="KW-0482">Metalloprotease</keyword>
<dbReference type="Proteomes" id="UP001211044">
    <property type="component" value="Chromosome"/>
</dbReference>
<dbReference type="GO" id="GO:0016485">
    <property type="term" value="P:protein processing"/>
    <property type="evidence" value="ECO:0007669"/>
    <property type="project" value="TreeGrafter"/>
</dbReference>
<evidence type="ECO:0000256" key="5">
    <source>
        <dbReference type="ARBA" id="ARBA00022801"/>
    </source>
</evidence>
<dbReference type="Gene3D" id="1.10.1380.10">
    <property type="entry name" value="Neutral endopeptidase , domain2"/>
    <property type="match status" value="1"/>
</dbReference>
<dbReference type="PRINTS" id="PR00786">
    <property type="entry name" value="NEPRILYSIN"/>
</dbReference>
<dbReference type="InterPro" id="IPR042089">
    <property type="entry name" value="Peptidase_M13_dom_2"/>
</dbReference>
<dbReference type="EMBL" id="CP116394">
    <property type="protein sequence ID" value="WCE45412.1"/>
    <property type="molecule type" value="Genomic_DNA"/>
</dbReference>
<feature type="domain" description="Peptidase M13 C-terminal" evidence="8">
    <location>
        <begin position="442"/>
        <end position="650"/>
    </location>
</feature>
<dbReference type="PROSITE" id="PS51885">
    <property type="entry name" value="NEPRILYSIN"/>
    <property type="match status" value="1"/>
</dbReference>
<dbReference type="PANTHER" id="PTHR11733">
    <property type="entry name" value="ZINC METALLOPROTEASE FAMILY M13 NEPRILYSIN-RELATED"/>
    <property type="match status" value="1"/>
</dbReference>
<evidence type="ECO:0000313" key="10">
    <source>
        <dbReference type="EMBL" id="WCE45412.1"/>
    </source>
</evidence>
<evidence type="ECO:0000256" key="7">
    <source>
        <dbReference type="ARBA" id="ARBA00023049"/>
    </source>
</evidence>
<gene>
    <name evidence="10" type="ORF">PIG85_07015</name>
</gene>
<keyword evidence="6" id="KW-0862">Zinc</keyword>
<reference evidence="10" key="1">
    <citation type="submission" date="2023-01" db="EMBL/GenBank/DDBJ databases">
        <title>Comparative Genomic Analysis of the Clinically-Derived Winkia Strain NY0527 Provides Evidence into the Taxonomic Reassignment of Winkia neuii and Characterizes Their Virulence Traits.</title>
        <authorList>
            <person name="Cai X."/>
            <person name="Peng Y."/>
            <person name="Li M."/>
            <person name="Qiu Y."/>
            <person name="Wang Y."/>
            <person name="Xu L."/>
            <person name="Hou Q."/>
        </authorList>
    </citation>
    <scope>NUCLEOTIDE SEQUENCE</scope>
    <source>
        <strain evidence="10">NY0527</strain>
    </source>
</reference>
<comment type="cofactor">
    <cofactor evidence="1">
        <name>Zn(2+)</name>
        <dbReference type="ChEBI" id="CHEBI:29105"/>
    </cofactor>
</comment>
<name>A0AB38XM26_9ACTO</name>
<comment type="similarity">
    <text evidence="2">Belongs to the peptidase M13 family.</text>
</comment>
<evidence type="ECO:0000256" key="1">
    <source>
        <dbReference type="ARBA" id="ARBA00001947"/>
    </source>
</evidence>
<keyword evidence="5" id="KW-0378">Hydrolase</keyword>
<evidence type="ECO:0000256" key="4">
    <source>
        <dbReference type="ARBA" id="ARBA00022723"/>
    </source>
</evidence>
<dbReference type="KEGG" id="wne:PIG85_07015"/>
<keyword evidence="4" id="KW-0479">Metal-binding</keyword>
<proteinExistence type="inferred from homology"/>
<dbReference type="InterPro" id="IPR018497">
    <property type="entry name" value="Peptidase_M13_C"/>
</dbReference>
<organism evidence="10 11">
    <name type="scientific">Winkia neuii subsp. anitrata</name>
    <dbReference type="NCBI Taxonomy" id="29318"/>
    <lineage>
        <taxon>Bacteria</taxon>
        <taxon>Bacillati</taxon>
        <taxon>Actinomycetota</taxon>
        <taxon>Actinomycetes</taxon>
        <taxon>Actinomycetales</taxon>
        <taxon>Actinomycetaceae</taxon>
        <taxon>Winkia</taxon>
    </lineage>
</organism>
<sequence length="655" mass="74203">MSAKLIAGVIEPEAQDKSVRPQDDFYRHANGAWIDEHVIPSDQAADGEFHQLRQNALRQCRELIESCGDSDEERKISILYRAYTDLDAIEKAGTQPLQEHLRLIEQTQRADFETLLGKIGREGLCGWLDVFVDASPDDPETNMLKVYQGGLGLPEKAYYEDESYEEVRGQYRDYIAQIFTLAGFSEEADRAQSVFNFERALAKAHWPIAECRDVAKTHNLLPASQLKELAPDFDWDQWWEASGIAPTTLHVYQPSFIEGAGKVWAQATDEQIRDWLRFHVISAQASQLPEAFRKARFDFYGRKLSGQEEMPPRWKSAVSFVDSAVGFALGKLYVAKHFPPESKKLIDELVEDLLAAYKEAISTLDWMGPLTRERALEKLSLFTPKIAYPDKWRDYSKLELSETDSLPQLSQKVAEFYFNREVGKIGKPVDHSEWYMTPQTVNAYYSPSSNEIAFPAAILQAPFFAPDVDAAVNYGAIGAVIGHEIGHGFDDQGARYDGHGALHNWWSKQDEAAFNARTSSLIDQYSQYSPAALDDKFKVDGRLTIGENIGDLGGLGIALRAYKKHLEKESLTLQDAPTIDGLSALERFFYSWARIWRSKKHNELAIQLLATDPHSPDEFRCNGVLQNLDEFADCFHVQPGDGMWRDPADRIRIWS</sequence>
<evidence type="ECO:0000259" key="8">
    <source>
        <dbReference type="Pfam" id="PF01431"/>
    </source>
</evidence>
<dbReference type="GO" id="GO:0046872">
    <property type="term" value="F:metal ion binding"/>
    <property type="evidence" value="ECO:0007669"/>
    <property type="project" value="UniProtKB-KW"/>
</dbReference>
<dbReference type="SUPFAM" id="SSF55486">
    <property type="entry name" value="Metalloproteases ('zincins'), catalytic domain"/>
    <property type="match status" value="1"/>
</dbReference>
<dbReference type="PANTHER" id="PTHR11733:SF167">
    <property type="entry name" value="FI17812P1-RELATED"/>
    <property type="match status" value="1"/>
</dbReference>
<dbReference type="InterPro" id="IPR024079">
    <property type="entry name" value="MetalloPept_cat_dom_sf"/>
</dbReference>
<dbReference type="GO" id="GO:0004222">
    <property type="term" value="F:metalloendopeptidase activity"/>
    <property type="evidence" value="ECO:0007669"/>
    <property type="project" value="InterPro"/>
</dbReference>
<dbReference type="InterPro" id="IPR000718">
    <property type="entry name" value="Peptidase_M13"/>
</dbReference>
<protein>
    <submittedName>
        <fullName evidence="10">M13 family metallopeptidase</fullName>
    </submittedName>
</protein>
<dbReference type="CDD" id="cd08662">
    <property type="entry name" value="M13"/>
    <property type="match status" value="1"/>
</dbReference>
<accession>A0AB38XM26</accession>
<keyword evidence="3" id="KW-0645">Protease</keyword>